<sequence length="132" mass="14738">MNDSFWLRIIYIVTTVISLAVVFLILGPRPDGLEGMLDVSALPMVNATLNSITTLLLIVALVLIKQKKIDAHKKVMLSAFGTSALFLVTYVIYHWFKAGPKLYIGEWTTFYYTILLSHIILAIIVMPLALIA</sequence>
<dbReference type="AlphaFoldDB" id="A0A383AZT0"/>
<gene>
    <name evidence="2" type="ORF">METZ01_LOCUS465893</name>
</gene>
<reference evidence="2" key="1">
    <citation type="submission" date="2018-05" db="EMBL/GenBank/DDBJ databases">
        <authorList>
            <person name="Lanie J.A."/>
            <person name="Ng W.-L."/>
            <person name="Kazmierczak K.M."/>
            <person name="Andrzejewski T.M."/>
            <person name="Davidsen T.M."/>
            <person name="Wayne K.J."/>
            <person name="Tettelin H."/>
            <person name="Glass J.I."/>
            <person name="Rusch D."/>
            <person name="Podicherti R."/>
            <person name="Tsui H.-C.T."/>
            <person name="Winkler M.E."/>
        </authorList>
    </citation>
    <scope>NUCLEOTIDE SEQUENCE</scope>
</reference>
<accession>A0A383AZT0</accession>
<dbReference type="Pfam" id="PF04238">
    <property type="entry name" value="DUF420"/>
    <property type="match status" value="1"/>
</dbReference>
<name>A0A383AZT0_9ZZZZ</name>
<evidence type="ECO:0000256" key="1">
    <source>
        <dbReference type="SAM" id="Phobius"/>
    </source>
</evidence>
<protein>
    <recommendedName>
        <fullName evidence="3">DUF420 domain-containing protein</fullName>
    </recommendedName>
</protein>
<feature type="non-terminal residue" evidence="2">
    <location>
        <position position="132"/>
    </location>
</feature>
<feature type="transmembrane region" description="Helical" evidence="1">
    <location>
        <begin position="76"/>
        <end position="96"/>
    </location>
</feature>
<proteinExistence type="predicted"/>
<evidence type="ECO:0000313" key="2">
    <source>
        <dbReference type="EMBL" id="SVE13039.1"/>
    </source>
</evidence>
<dbReference type="PANTHER" id="PTHR37692:SF1">
    <property type="entry name" value="DUF420 DOMAIN-CONTAINING PROTEIN"/>
    <property type="match status" value="1"/>
</dbReference>
<evidence type="ECO:0008006" key="3">
    <source>
        <dbReference type="Google" id="ProtNLM"/>
    </source>
</evidence>
<dbReference type="EMBL" id="UINC01196153">
    <property type="protein sequence ID" value="SVE13039.1"/>
    <property type="molecule type" value="Genomic_DNA"/>
</dbReference>
<organism evidence="2">
    <name type="scientific">marine metagenome</name>
    <dbReference type="NCBI Taxonomy" id="408172"/>
    <lineage>
        <taxon>unclassified sequences</taxon>
        <taxon>metagenomes</taxon>
        <taxon>ecological metagenomes</taxon>
    </lineage>
</organism>
<feature type="transmembrane region" description="Helical" evidence="1">
    <location>
        <begin position="47"/>
        <end position="64"/>
    </location>
</feature>
<keyword evidence="1" id="KW-0812">Transmembrane</keyword>
<keyword evidence="1" id="KW-1133">Transmembrane helix</keyword>
<feature type="transmembrane region" description="Helical" evidence="1">
    <location>
        <begin position="5"/>
        <end position="27"/>
    </location>
</feature>
<dbReference type="PANTHER" id="PTHR37692">
    <property type="entry name" value="HYPOTHETICAL MEMBRANE SPANNING PROTEIN"/>
    <property type="match status" value="1"/>
</dbReference>
<dbReference type="InterPro" id="IPR007352">
    <property type="entry name" value="DUF420"/>
</dbReference>
<feature type="transmembrane region" description="Helical" evidence="1">
    <location>
        <begin position="108"/>
        <end position="131"/>
    </location>
</feature>
<keyword evidence="1" id="KW-0472">Membrane</keyword>